<dbReference type="AlphaFoldDB" id="L1KRT5"/>
<protein>
    <submittedName>
        <fullName evidence="1">Uncharacterized protein</fullName>
    </submittedName>
</protein>
<evidence type="ECO:0000313" key="2">
    <source>
        <dbReference type="Proteomes" id="UP000010411"/>
    </source>
</evidence>
<dbReference type="EMBL" id="AEJC01000466">
    <property type="protein sequence ID" value="EKX63093.1"/>
    <property type="molecule type" value="Genomic_DNA"/>
</dbReference>
<name>L1KRT5_9ACTN</name>
<accession>L1KRT5</accession>
<dbReference type="Proteomes" id="UP000010411">
    <property type="component" value="Unassembled WGS sequence"/>
</dbReference>
<organism evidence="1 2">
    <name type="scientific">Streptomyces ipomoeae 91-03</name>
    <dbReference type="NCBI Taxonomy" id="698759"/>
    <lineage>
        <taxon>Bacteria</taxon>
        <taxon>Bacillati</taxon>
        <taxon>Actinomycetota</taxon>
        <taxon>Actinomycetes</taxon>
        <taxon>Kitasatosporales</taxon>
        <taxon>Streptomycetaceae</taxon>
        <taxon>Streptomyces</taxon>
    </lineage>
</organism>
<keyword evidence="2" id="KW-1185">Reference proteome</keyword>
<reference evidence="1 2" key="1">
    <citation type="submission" date="2012-11" db="EMBL/GenBank/DDBJ databases">
        <authorList>
            <person name="Huguet-Tapia J.C."/>
            <person name="Durkin A.S."/>
            <person name="Pettis G.S."/>
            <person name="Badger J.H."/>
        </authorList>
    </citation>
    <scope>NUCLEOTIDE SEQUENCE [LARGE SCALE GENOMIC DNA]</scope>
    <source>
        <strain evidence="1 2">91-03</strain>
    </source>
</reference>
<dbReference type="PATRIC" id="fig|698759.3.peg.6216"/>
<proteinExistence type="predicted"/>
<gene>
    <name evidence="1" type="ORF">STRIP9103_01243</name>
</gene>
<sequence length="276" mass="30861">MEGQLLRLEGNAFQDCMDRLGRELYPSDYQPVRAAGPKGDTKNDGYCPKARVFFAAHATRGERIDKTKAKIRGDLEGCLNEHRDVRVWRFLTNDTLPGEVDQFIDNELRPLYPGVTIEVWGLKTLADEISKPKKEQVDRIIDVITVDEPAFQVVLLDHMKTGRDLWPILSGCLGWLPHEEPDDCTDEEQDLIDSAVQAFQDWSDVSGDIEFSRSSVRDAQRSITAILEELAEKKLALFAATKDDYPLTGGPSPLLGTVAIFRITRVTSTDGIPTNG</sequence>
<comment type="caution">
    <text evidence="1">The sequence shown here is derived from an EMBL/GenBank/DDBJ whole genome shotgun (WGS) entry which is preliminary data.</text>
</comment>
<evidence type="ECO:0000313" key="1">
    <source>
        <dbReference type="EMBL" id="EKX63093.1"/>
    </source>
</evidence>